<dbReference type="PROSITE" id="PS00497">
    <property type="entry name" value="TYROSINASE_1"/>
    <property type="match status" value="1"/>
</dbReference>
<dbReference type="OrthoDB" id="6132182at2759"/>
<feature type="transmembrane region" description="Helical" evidence="3">
    <location>
        <begin position="30"/>
        <end position="48"/>
    </location>
</feature>
<dbReference type="PROSITE" id="PS00498">
    <property type="entry name" value="TYROSINASE_2"/>
    <property type="match status" value="1"/>
</dbReference>
<evidence type="ECO:0000256" key="3">
    <source>
        <dbReference type="SAM" id="Phobius"/>
    </source>
</evidence>
<accession>T5AMH3</accession>
<keyword evidence="3" id="KW-0472">Membrane</keyword>
<organism evidence="6 7">
    <name type="scientific">Ophiocordyceps sinensis (strain Co18 / CGMCC 3.14243)</name>
    <name type="common">Yarsagumba caterpillar fungus</name>
    <name type="synonym">Hirsutella sinensis</name>
    <dbReference type="NCBI Taxonomy" id="911162"/>
    <lineage>
        <taxon>Eukaryota</taxon>
        <taxon>Fungi</taxon>
        <taxon>Dikarya</taxon>
        <taxon>Ascomycota</taxon>
        <taxon>Pezizomycotina</taxon>
        <taxon>Sordariomycetes</taxon>
        <taxon>Hypocreomycetidae</taxon>
        <taxon>Hypocreales</taxon>
        <taxon>Ophiocordycipitaceae</taxon>
        <taxon>Ophiocordyceps</taxon>
    </lineage>
</organism>
<dbReference type="InterPro" id="IPR008922">
    <property type="entry name" value="Di-copper_centre_dom_sf"/>
</dbReference>
<dbReference type="GO" id="GO:0046872">
    <property type="term" value="F:metal ion binding"/>
    <property type="evidence" value="ECO:0007669"/>
    <property type="project" value="UniProtKB-KW"/>
</dbReference>
<evidence type="ECO:0000313" key="6">
    <source>
        <dbReference type="EMBL" id="EQL03794.1"/>
    </source>
</evidence>
<feature type="domain" description="Tyrosinase copper-binding" evidence="4">
    <location>
        <begin position="140"/>
        <end position="157"/>
    </location>
</feature>
<feature type="domain" description="Tyrosinase copper-binding" evidence="5">
    <location>
        <begin position="297"/>
        <end position="308"/>
    </location>
</feature>
<keyword evidence="3" id="KW-1133">Transmembrane helix</keyword>
<evidence type="ECO:0000259" key="5">
    <source>
        <dbReference type="PROSITE" id="PS00498"/>
    </source>
</evidence>
<dbReference type="SUPFAM" id="SSF48056">
    <property type="entry name" value="Di-copper centre-containing domain"/>
    <property type="match status" value="1"/>
</dbReference>
<evidence type="ECO:0000259" key="4">
    <source>
        <dbReference type="PROSITE" id="PS00497"/>
    </source>
</evidence>
<evidence type="ECO:0000256" key="2">
    <source>
        <dbReference type="SAM" id="MobiDB-lite"/>
    </source>
</evidence>
<dbReference type="PANTHER" id="PTHR11474:SF127">
    <property type="entry name" value="TYROSINASE COPPER-BINDING DOMAIN-CONTAINING PROTEIN"/>
    <property type="match status" value="1"/>
</dbReference>
<dbReference type="PRINTS" id="PR00092">
    <property type="entry name" value="TYROSINASE"/>
</dbReference>
<dbReference type="AlphaFoldDB" id="T5AMH3"/>
<dbReference type="Gene3D" id="1.10.1280.10">
    <property type="entry name" value="Di-copper center containing domain from catechol oxidase"/>
    <property type="match status" value="2"/>
</dbReference>
<dbReference type="GO" id="GO:0016491">
    <property type="term" value="F:oxidoreductase activity"/>
    <property type="evidence" value="ECO:0007669"/>
    <property type="project" value="InterPro"/>
</dbReference>
<evidence type="ECO:0000313" key="7">
    <source>
        <dbReference type="Proteomes" id="UP000019374"/>
    </source>
</evidence>
<proteinExistence type="predicted"/>
<protein>
    <submittedName>
        <fullName evidence="6">Tyrosinase</fullName>
    </submittedName>
</protein>
<name>T5AMH3_OPHSC</name>
<feature type="region of interest" description="Disordered" evidence="2">
    <location>
        <begin position="1"/>
        <end position="21"/>
    </location>
</feature>
<keyword evidence="3" id="KW-0812">Transmembrane</keyword>
<dbReference type="Proteomes" id="UP000019374">
    <property type="component" value="Unassembled WGS sequence"/>
</dbReference>
<evidence type="ECO:0000256" key="1">
    <source>
        <dbReference type="ARBA" id="ARBA00022723"/>
    </source>
</evidence>
<dbReference type="Pfam" id="PF00264">
    <property type="entry name" value="Tyrosinase"/>
    <property type="match status" value="1"/>
</dbReference>
<dbReference type="eggNOG" id="ENOG502S31Y">
    <property type="taxonomic scope" value="Eukaryota"/>
</dbReference>
<dbReference type="InterPro" id="IPR002227">
    <property type="entry name" value="Tyrosinase_Cu-bd"/>
</dbReference>
<dbReference type="PANTHER" id="PTHR11474">
    <property type="entry name" value="TYROSINASE FAMILY MEMBER"/>
    <property type="match status" value="1"/>
</dbReference>
<reference evidence="6 7" key="1">
    <citation type="journal article" date="2013" name="Chin. Sci. Bull.">
        <title>Genome survey uncovers the secrets of sex and lifestyle in caterpillar fungus.</title>
        <authorList>
            <person name="Hu X."/>
            <person name="Zhang Y."/>
            <person name="Xiao G."/>
            <person name="Zheng P."/>
            <person name="Xia Y."/>
            <person name="Zhang X."/>
            <person name="St Leger R.J."/>
            <person name="Liu X."/>
            <person name="Wang C."/>
        </authorList>
    </citation>
    <scope>NUCLEOTIDE SEQUENCE [LARGE SCALE GENOMIC DNA]</scope>
    <source>
        <strain evidence="7">Co18 / CGMCC 3.14243</strain>
        <tissue evidence="6">Fruit-body</tissue>
    </source>
</reference>
<dbReference type="HOGENOM" id="CLU_035914_1_2_1"/>
<dbReference type="EMBL" id="KE652192">
    <property type="protein sequence ID" value="EQL03794.1"/>
    <property type="molecule type" value="Genomic_DNA"/>
</dbReference>
<keyword evidence="1" id="KW-0479">Metal-binding</keyword>
<sequence>MPRPRAEPKYAALEDSDSDGQNKQARVKSCFVYGLTALGLLGIFWAVAQIAQSSQPAACANPPIRREWRALKPQEQHDFIRAIKCISVIRREWRALKPQEQHDFIRAIKCMAKTSSSWQPNRTIYDDIAVLHGGIGSLCHRSACFLPWHRHVLSVIESMMRGRCAYQGSMPYWDWSLDWMNLARSSIWDNSAGFGGDGDPDGAETVGDGRCVIDGPFADLRPIIYNHTLAEHCLSRGFRDGNATGRLSGEKFSPENMGDILRQDDYSGFLRRVERDLHNTLHNSVNGDFKAMTAANDPLFFLHHGNLDRLWWRWQRENPRSRLLQYLGRHMHNSTGAARLDDVLMFDGFTENVAVHQVMNTEAGLLCYTY</sequence>
<dbReference type="InterPro" id="IPR050316">
    <property type="entry name" value="Tyrosinase/Hemocyanin"/>
</dbReference>
<gene>
    <name evidence="6" type="ORF">OCS_00479</name>
</gene>